<dbReference type="Proteomes" id="UP001495147">
    <property type="component" value="Unassembled WGS sequence"/>
</dbReference>
<sequence length="167" mass="18032">MLKTPVGHVFASDPALALPPSQRLHLILLGVQDVARSTRFYEALGWRKSATGNEGFAKFDLGGQALCLISRTALAQDAGLEVPASATYAGMALIHLARRPEEVPAILAQAVAAGGRIVKPATRTRWGIAGYFADPDGHLFEVDYEDAWVFDAEHRLVVDRVNPSEVL</sequence>
<gene>
    <name evidence="2" type="ORF">ABDJ85_08190</name>
</gene>
<dbReference type="Pfam" id="PF00903">
    <property type="entry name" value="Glyoxalase"/>
    <property type="match status" value="1"/>
</dbReference>
<protein>
    <submittedName>
        <fullName evidence="2">VOC family protein</fullName>
    </submittedName>
</protein>
<evidence type="ECO:0000259" key="1">
    <source>
        <dbReference type="PROSITE" id="PS51819"/>
    </source>
</evidence>
<evidence type="ECO:0000313" key="3">
    <source>
        <dbReference type="Proteomes" id="UP001495147"/>
    </source>
</evidence>
<dbReference type="EMBL" id="JBDPZD010000002">
    <property type="protein sequence ID" value="MEO3691445.1"/>
    <property type="molecule type" value="Genomic_DNA"/>
</dbReference>
<dbReference type="PANTHER" id="PTHR36503">
    <property type="entry name" value="BLR2520 PROTEIN"/>
    <property type="match status" value="1"/>
</dbReference>
<accession>A0ABV0G162</accession>
<evidence type="ECO:0000313" key="2">
    <source>
        <dbReference type="EMBL" id="MEO3691445.1"/>
    </source>
</evidence>
<keyword evidence="3" id="KW-1185">Reference proteome</keyword>
<dbReference type="InterPro" id="IPR037523">
    <property type="entry name" value="VOC_core"/>
</dbReference>
<dbReference type="Gene3D" id="3.10.180.10">
    <property type="entry name" value="2,3-Dihydroxybiphenyl 1,2-Dioxygenase, domain 1"/>
    <property type="match status" value="1"/>
</dbReference>
<reference evidence="2 3" key="1">
    <citation type="submission" date="2024-05" db="EMBL/GenBank/DDBJ databases">
        <title>Roseateles sp. DJS-2-20 16S ribosomal RNA gene Genome sequencing and assembly.</title>
        <authorList>
            <person name="Woo H."/>
        </authorList>
    </citation>
    <scope>NUCLEOTIDE SEQUENCE [LARGE SCALE GENOMIC DNA]</scope>
    <source>
        <strain evidence="2 3">DJS-2-20</strain>
    </source>
</reference>
<comment type="caution">
    <text evidence="2">The sequence shown here is derived from an EMBL/GenBank/DDBJ whole genome shotgun (WGS) entry which is preliminary data.</text>
</comment>
<proteinExistence type="predicted"/>
<dbReference type="CDD" id="cd07251">
    <property type="entry name" value="VOC_like"/>
    <property type="match status" value="1"/>
</dbReference>
<dbReference type="SUPFAM" id="SSF54593">
    <property type="entry name" value="Glyoxalase/Bleomycin resistance protein/Dihydroxybiphenyl dioxygenase"/>
    <property type="match status" value="1"/>
</dbReference>
<dbReference type="PANTHER" id="PTHR36503:SF1">
    <property type="entry name" value="BLR2520 PROTEIN"/>
    <property type="match status" value="1"/>
</dbReference>
<dbReference type="RefSeq" id="WP_347704267.1">
    <property type="nucleotide sequence ID" value="NZ_JBDPZD010000002.1"/>
</dbReference>
<dbReference type="PROSITE" id="PS51819">
    <property type="entry name" value="VOC"/>
    <property type="match status" value="1"/>
</dbReference>
<dbReference type="InterPro" id="IPR029068">
    <property type="entry name" value="Glyas_Bleomycin-R_OHBP_Dase"/>
</dbReference>
<dbReference type="InterPro" id="IPR004360">
    <property type="entry name" value="Glyas_Fos-R_dOase_dom"/>
</dbReference>
<organism evidence="2 3">
    <name type="scientific">Roseateles paludis</name>
    <dbReference type="NCBI Taxonomy" id="3145238"/>
    <lineage>
        <taxon>Bacteria</taxon>
        <taxon>Pseudomonadati</taxon>
        <taxon>Pseudomonadota</taxon>
        <taxon>Betaproteobacteria</taxon>
        <taxon>Burkholderiales</taxon>
        <taxon>Sphaerotilaceae</taxon>
        <taxon>Roseateles</taxon>
    </lineage>
</organism>
<feature type="domain" description="VOC" evidence="1">
    <location>
        <begin position="23"/>
        <end position="145"/>
    </location>
</feature>
<name>A0ABV0G162_9BURK</name>